<proteinExistence type="predicted"/>
<dbReference type="InterPro" id="IPR001584">
    <property type="entry name" value="Integrase_cat-core"/>
</dbReference>
<dbReference type="InterPro" id="IPR012337">
    <property type="entry name" value="RNaseH-like_sf"/>
</dbReference>
<dbReference type="AlphaFoldDB" id="A0A0F9IXK5"/>
<evidence type="ECO:0000259" key="1">
    <source>
        <dbReference type="PROSITE" id="PS50994"/>
    </source>
</evidence>
<dbReference type="PANTHER" id="PTHR35004:SF8">
    <property type="entry name" value="TRANSPOSASE RV3428C-RELATED"/>
    <property type="match status" value="1"/>
</dbReference>
<gene>
    <name evidence="2" type="ORF">LCGC14_1525640</name>
</gene>
<dbReference type="PANTHER" id="PTHR35004">
    <property type="entry name" value="TRANSPOSASE RV3428C-RELATED"/>
    <property type="match status" value="1"/>
</dbReference>
<evidence type="ECO:0000313" key="2">
    <source>
        <dbReference type="EMBL" id="KKM62043.1"/>
    </source>
</evidence>
<accession>A0A0F9IXK5</accession>
<dbReference type="SUPFAM" id="SSF53098">
    <property type="entry name" value="Ribonuclease H-like"/>
    <property type="match status" value="1"/>
</dbReference>
<dbReference type="GO" id="GO:0015074">
    <property type="term" value="P:DNA integration"/>
    <property type="evidence" value="ECO:0007669"/>
    <property type="project" value="InterPro"/>
</dbReference>
<protein>
    <recommendedName>
        <fullName evidence="1">Integrase catalytic domain-containing protein</fullName>
    </recommendedName>
</protein>
<sequence>MARKRIGMKKIREVIRLKSTTAMSDRQIARALNVSRPVVTKYWYGFQDAGLLLEQIEEMADSALINLIEKPRIEKSNKYKQLVQYFPYFVIELQRPGVTLLLLWQEYKRKRPEGFQYSQFCHHFLQWRRSSEVRMHIKHKAGDKMFADYAGDKLSYFDRESGKVIPVETFVAVLGASGLTYVEGSSSQEKEEWIRSNERAFWYFGGSSDAIVPDNLKSAVNRADRYEPEINPDFAEFAEYYGTVIIPARVREARDKALVENAVRLVYQRIYAPLRNRIFYSLEELNEAIWELLEEHNNRDFQRLKISRRELFKKVEKSALKPLPRERFPMKTSKWLTVQFNYHVELRDDLHYYSVPHYLYKKQPKTKVKMVYDERIVAIYYDNVRIAQHKRDRTPNDYSTNPDHMPENHCAYAEWNPRRFQRWAKSIGEEVAKVIENVLESRKHPEQAFKVCMGILSLAKKHGDERLNKACRQANHFGTCSYKRIESMLKLGLEEEKHPELIPSIPDHENIRGDQYYN</sequence>
<dbReference type="NCBIfam" id="NF033546">
    <property type="entry name" value="transpos_IS21"/>
    <property type="match status" value="1"/>
</dbReference>
<feature type="domain" description="Integrase catalytic" evidence="1">
    <location>
        <begin position="137"/>
        <end position="332"/>
    </location>
</feature>
<organism evidence="2">
    <name type="scientific">marine sediment metagenome</name>
    <dbReference type="NCBI Taxonomy" id="412755"/>
    <lineage>
        <taxon>unclassified sequences</taxon>
        <taxon>metagenomes</taxon>
        <taxon>ecological metagenomes</taxon>
    </lineage>
</organism>
<comment type="caution">
    <text evidence="2">The sequence shown here is derived from an EMBL/GenBank/DDBJ whole genome shotgun (WGS) entry which is preliminary data.</text>
</comment>
<dbReference type="EMBL" id="LAZR01011374">
    <property type="protein sequence ID" value="KKM62043.1"/>
    <property type="molecule type" value="Genomic_DNA"/>
</dbReference>
<reference evidence="2" key="1">
    <citation type="journal article" date="2015" name="Nature">
        <title>Complex archaea that bridge the gap between prokaryotes and eukaryotes.</title>
        <authorList>
            <person name="Spang A."/>
            <person name="Saw J.H."/>
            <person name="Jorgensen S.L."/>
            <person name="Zaremba-Niedzwiedzka K."/>
            <person name="Martijn J."/>
            <person name="Lind A.E."/>
            <person name="van Eijk R."/>
            <person name="Schleper C."/>
            <person name="Guy L."/>
            <person name="Ettema T.J."/>
        </authorList>
    </citation>
    <scope>NUCLEOTIDE SEQUENCE</scope>
</reference>
<name>A0A0F9IXK5_9ZZZZ</name>
<dbReference type="PROSITE" id="PS50994">
    <property type="entry name" value="INTEGRASE"/>
    <property type="match status" value="1"/>
</dbReference>